<dbReference type="AlphaFoldDB" id="L8HWJ9"/>
<evidence type="ECO:0000256" key="2">
    <source>
        <dbReference type="ARBA" id="ARBA00004651"/>
    </source>
</evidence>
<dbReference type="SUPFAM" id="SSF81321">
    <property type="entry name" value="Family A G protein-coupled receptor-like"/>
    <property type="match status" value="1"/>
</dbReference>
<evidence type="ECO:0000313" key="13">
    <source>
        <dbReference type="EMBL" id="ELR48221.1"/>
    </source>
</evidence>
<organism evidence="13 14">
    <name type="scientific">Bos mutus</name>
    <name type="common">wild yak</name>
    <dbReference type="NCBI Taxonomy" id="72004"/>
    <lineage>
        <taxon>Eukaryota</taxon>
        <taxon>Metazoa</taxon>
        <taxon>Chordata</taxon>
        <taxon>Craniata</taxon>
        <taxon>Vertebrata</taxon>
        <taxon>Euteleostomi</taxon>
        <taxon>Mammalia</taxon>
        <taxon>Eutheria</taxon>
        <taxon>Laurasiatheria</taxon>
        <taxon>Artiodactyla</taxon>
        <taxon>Ruminantia</taxon>
        <taxon>Pecora</taxon>
        <taxon>Bovidae</taxon>
        <taxon>Bovinae</taxon>
        <taxon>Bos</taxon>
    </lineage>
</organism>
<dbReference type="GO" id="GO:0004930">
    <property type="term" value="F:G protein-coupled receptor activity"/>
    <property type="evidence" value="ECO:0007669"/>
    <property type="project" value="UniProtKB-KW"/>
</dbReference>
<dbReference type="InterPro" id="IPR000276">
    <property type="entry name" value="GPCR_Rhodpsn"/>
</dbReference>
<keyword evidence="5" id="KW-0716">Sensory transduction</keyword>
<keyword evidence="10" id="KW-0807">Transducer</keyword>
<dbReference type="Pfam" id="PF00001">
    <property type="entry name" value="7tm_1"/>
    <property type="match status" value="1"/>
</dbReference>
<keyword evidence="3" id="KW-1003">Cell membrane</keyword>
<protein>
    <recommendedName>
        <fullName evidence="12">G-protein coupled receptors family 1 profile domain-containing protein</fullName>
    </recommendedName>
</protein>
<dbReference type="EMBL" id="JH882805">
    <property type="protein sequence ID" value="ELR48221.1"/>
    <property type="molecule type" value="Genomic_DNA"/>
</dbReference>
<evidence type="ECO:0000259" key="12">
    <source>
        <dbReference type="PROSITE" id="PS50262"/>
    </source>
</evidence>
<evidence type="ECO:0000256" key="6">
    <source>
        <dbReference type="ARBA" id="ARBA00022989"/>
    </source>
</evidence>
<keyword evidence="7" id="KW-0297">G-protein coupled receptor</keyword>
<accession>L8HWJ9</accession>
<evidence type="ECO:0000256" key="5">
    <source>
        <dbReference type="ARBA" id="ARBA00022725"/>
    </source>
</evidence>
<keyword evidence="5" id="KW-0552">Olfaction</keyword>
<dbReference type="InterPro" id="IPR000725">
    <property type="entry name" value="Olfact_rcpt"/>
</dbReference>
<evidence type="ECO:0000256" key="10">
    <source>
        <dbReference type="ARBA" id="ARBA00023224"/>
    </source>
</evidence>
<keyword evidence="9" id="KW-0675">Receptor</keyword>
<dbReference type="PRINTS" id="PR00245">
    <property type="entry name" value="OLFACTORYR"/>
</dbReference>
<dbReference type="PANTHER" id="PTHR26452">
    <property type="entry name" value="OLFACTORY RECEPTOR"/>
    <property type="match status" value="1"/>
</dbReference>
<dbReference type="GO" id="GO:0005886">
    <property type="term" value="C:plasma membrane"/>
    <property type="evidence" value="ECO:0007669"/>
    <property type="project" value="UniProtKB-SubCell"/>
</dbReference>
<keyword evidence="4 11" id="KW-0812">Transmembrane</keyword>
<reference evidence="13 14" key="1">
    <citation type="journal article" date="2012" name="Nat. Genet.">
        <title>The yak genome and adaptation to life at high altitude.</title>
        <authorList>
            <person name="Qiu Q."/>
            <person name="Zhang G."/>
            <person name="Ma T."/>
            <person name="Qian W."/>
            <person name="Wang J."/>
            <person name="Ye Z."/>
            <person name="Cao C."/>
            <person name="Hu Q."/>
            <person name="Kim J."/>
            <person name="Larkin D.M."/>
            <person name="Auvil L."/>
            <person name="Capitanu B."/>
            <person name="Ma J."/>
            <person name="Lewin H.A."/>
            <person name="Qian X."/>
            <person name="Lang Y."/>
            <person name="Zhou R."/>
            <person name="Wang L."/>
            <person name="Wang K."/>
            <person name="Xia J."/>
            <person name="Liao S."/>
            <person name="Pan S."/>
            <person name="Lu X."/>
            <person name="Hou H."/>
            <person name="Wang Y."/>
            <person name="Zang X."/>
            <person name="Yin Y."/>
            <person name="Ma H."/>
            <person name="Zhang J."/>
            <person name="Wang Z."/>
            <person name="Zhang Y."/>
            <person name="Zhang D."/>
            <person name="Yonezawa T."/>
            <person name="Hasegawa M."/>
            <person name="Zhong Y."/>
            <person name="Liu W."/>
            <person name="Zhang Y."/>
            <person name="Huang Z."/>
            <person name="Zhang S."/>
            <person name="Long R."/>
            <person name="Yang H."/>
            <person name="Wang J."/>
            <person name="Lenstra J.A."/>
            <person name="Cooper D.N."/>
            <person name="Wu Y."/>
            <person name="Wang J."/>
            <person name="Shi P."/>
            <person name="Wang J."/>
            <person name="Liu J."/>
        </authorList>
    </citation>
    <scope>NUCLEOTIDE SEQUENCE [LARGE SCALE GENOMIC DNA]</scope>
    <source>
        <strain evidence="14">yakQH1</strain>
    </source>
</reference>
<evidence type="ECO:0000256" key="8">
    <source>
        <dbReference type="ARBA" id="ARBA00023136"/>
    </source>
</evidence>
<name>L8HWJ9_9CETA</name>
<dbReference type="PROSITE" id="PS50262">
    <property type="entry name" value="G_PROTEIN_RECEP_F1_2"/>
    <property type="match status" value="1"/>
</dbReference>
<dbReference type="InterPro" id="IPR017452">
    <property type="entry name" value="GPCR_Rhodpsn_7TM"/>
</dbReference>
<evidence type="ECO:0000256" key="1">
    <source>
        <dbReference type="ARBA" id="ARBA00003929"/>
    </source>
</evidence>
<dbReference type="InterPro" id="IPR050516">
    <property type="entry name" value="Olfactory_GPCR"/>
</dbReference>
<evidence type="ECO:0000256" key="11">
    <source>
        <dbReference type="SAM" id="Phobius"/>
    </source>
</evidence>
<proteinExistence type="predicted"/>
<feature type="transmembrane region" description="Helical" evidence="11">
    <location>
        <begin position="24"/>
        <end position="46"/>
    </location>
</feature>
<gene>
    <name evidence="13" type="ORF">M91_06078</name>
</gene>
<comment type="function">
    <text evidence="1">Putative odorant or sperm cell receptor.</text>
</comment>
<dbReference type="GO" id="GO:0004984">
    <property type="term" value="F:olfactory receptor activity"/>
    <property type="evidence" value="ECO:0007669"/>
    <property type="project" value="InterPro"/>
</dbReference>
<evidence type="ECO:0000256" key="7">
    <source>
        <dbReference type="ARBA" id="ARBA00023040"/>
    </source>
</evidence>
<evidence type="ECO:0000313" key="14">
    <source>
        <dbReference type="Proteomes" id="UP000011080"/>
    </source>
</evidence>
<feature type="transmembrane region" description="Helical" evidence="11">
    <location>
        <begin position="66"/>
        <end position="84"/>
    </location>
</feature>
<dbReference type="Proteomes" id="UP000011080">
    <property type="component" value="Unassembled WGS sequence"/>
</dbReference>
<comment type="subcellular location">
    <subcellularLocation>
        <location evidence="2">Cell membrane</location>
        <topology evidence="2">Multi-pass membrane protein</topology>
    </subcellularLocation>
</comment>
<dbReference type="Gene3D" id="1.20.1070.10">
    <property type="entry name" value="Rhodopsin 7-helix transmembrane proteins"/>
    <property type="match status" value="1"/>
</dbReference>
<keyword evidence="6 11" id="KW-1133">Transmembrane helix</keyword>
<feature type="transmembrane region" description="Helical" evidence="11">
    <location>
        <begin position="104"/>
        <end position="130"/>
    </location>
</feature>
<evidence type="ECO:0000256" key="9">
    <source>
        <dbReference type="ARBA" id="ARBA00023170"/>
    </source>
</evidence>
<evidence type="ECO:0000256" key="4">
    <source>
        <dbReference type="ARBA" id="ARBA00022692"/>
    </source>
</evidence>
<evidence type="ECO:0000256" key="3">
    <source>
        <dbReference type="ARBA" id="ARBA00022475"/>
    </source>
</evidence>
<sequence>MVLCGNSLIVAAITCSSGLRTPTYFFLVNLSVLDVVCSCTMVPKLLEILVAGKKSISYGGCMAQRFFLLSSVVGEVLFFAAMAYDHDMAICWLLHYGSMMSPRVCAALAGAVWGVSTLGAGANSCLMLWLTCRGPNVVNHFCEIAPLLPLFSSTYVNDIMAVVTSSLLC</sequence>
<keyword evidence="8 11" id="KW-0472">Membrane</keyword>
<feature type="domain" description="G-protein coupled receptors family 1 profile" evidence="12">
    <location>
        <begin position="5"/>
        <end position="169"/>
    </location>
</feature>